<dbReference type="Proteomes" id="UP000187209">
    <property type="component" value="Unassembled WGS sequence"/>
</dbReference>
<accession>A0A1R2CPQ5</accession>
<organism evidence="1 2">
    <name type="scientific">Stentor coeruleus</name>
    <dbReference type="NCBI Taxonomy" id="5963"/>
    <lineage>
        <taxon>Eukaryota</taxon>
        <taxon>Sar</taxon>
        <taxon>Alveolata</taxon>
        <taxon>Ciliophora</taxon>
        <taxon>Postciliodesmatophora</taxon>
        <taxon>Heterotrichea</taxon>
        <taxon>Heterotrichida</taxon>
        <taxon>Stentoridae</taxon>
        <taxon>Stentor</taxon>
    </lineage>
</organism>
<dbReference type="AlphaFoldDB" id="A0A1R2CPQ5"/>
<evidence type="ECO:0000313" key="2">
    <source>
        <dbReference type="Proteomes" id="UP000187209"/>
    </source>
</evidence>
<comment type="caution">
    <text evidence="1">The sequence shown here is derived from an EMBL/GenBank/DDBJ whole genome shotgun (WGS) entry which is preliminary data.</text>
</comment>
<proteinExistence type="predicted"/>
<evidence type="ECO:0000313" key="1">
    <source>
        <dbReference type="EMBL" id="OMJ90989.1"/>
    </source>
</evidence>
<gene>
    <name evidence="1" type="ORF">SteCoe_6560</name>
</gene>
<protein>
    <submittedName>
        <fullName evidence="1">Uncharacterized protein</fullName>
    </submittedName>
</protein>
<sequence length="122" mass="13979">MLGEDLTFKAKSFMRVYKDSLVCMRQTVQKQAWEQKAQIFEKMLSKSLSQGEVVMNKDGNLEKGLKEGIFFRYSKLCDQHVGLKLAEYSNLNMFQQLEKITADLKVSIDKERLSSSSSSSSH</sequence>
<keyword evidence="2" id="KW-1185">Reference proteome</keyword>
<dbReference type="EMBL" id="MPUH01000091">
    <property type="protein sequence ID" value="OMJ90989.1"/>
    <property type="molecule type" value="Genomic_DNA"/>
</dbReference>
<name>A0A1R2CPQ5_9CILI</name>
<reference evidence="1 2" key="1">
    <citation type="submission" date="2016-11" db="EMBL/GenBank/DDBJ databases">
        <title>The macronuclear genome of Stentor coeruleus: a giant cell with tiny introns.</title>
        <authorList>
            <person name="Slabodnick M."/>
            <person name="Ruby J.G."/>
            <person name="Reiff S.B."/>
            <person name="Swart E.C."/>
            <person name="Gosai S."/>
            <person name="Prabakaran S."/>
            <person name="Witkowska E."/>
            <person name="Larue G.E."/>
            <person name="Fisher S."/>
            <person name="Freeman R.M."/>
            <person name="Gunawardena J."/>
            <person name="Chu W."/>
            <person name="Stover N.A."/>
            <person name="Gregory B.D."/>
            <person name="Nowacki M."/>
            <person name="Derisi J."/>
            <person name="Roy S.W."/>
            <person name="Marshall W.F."/>
            <person name="Sood P."/>
        </authorList>
    </citation>
    <scope>NUCLEOTIDE SEQUENCE [LARGE SCALE GENOMIC DNA]</scope>
    <source>
        <strain evidence="1">WM001</strain>
    </source>
</reference>